<dbReference type="Proteomes" id="UP000504637">
    <property type="component" value="Unplaced"/>
</dbReference>
<dbReference type="PANTHER" id="PTHR43861:SF1">
    <property type="entry name" value="TRANS-ACONITATE 2-METHYLTRANSFERASE"/>
    <property type="match status" value="1"/>
</dbReference>
<protein>
    <submittedName>
        <fullName evidence="5">S-adenosyl-L-methionine-dependent methyltransferase</fullName>
    </submittedName>
</protein>
<gene>
    <name evidence="5" type="ORF">K489DRAFT_390611</name>
</gene>
<evidence type="ECO:0000313" key="4">
    <source>
        <dbReference type="Proteomes" id="UP000504637"/>
    </source>
</evidence>
<evidence type="ECO:0000256" key="1">
    <source>
        <dbReference type="ARBA" id="ARBA00022603"/>
    </source>
</evidence>
<reference evidence="5" key="3">
    <citation type="submission" date="2025-08" db="UniProtKB">
        <authorList>
            <consortium name="RefSeq"/>
        </authorList>
    </citation>
    <scope>IDENTIFICATION</scope>
    <source>
        <strain evidence="5">CBS 342.82</strain>
    </source>
</reference>
<dbReference type="InterPro" id="IPR041698">
    <property type="entry name" value="Methyltransf_25"/>
</dbReference>
<dbReference type="GeneID" id="54364416"/>
<reference evidence="5" key="1">
    <citation type="submission" date="2020-01" db="EMBL/GenBank/DDBJ databases">
        <authorList>
            <consortium name="DOE Joint Genome Institute"/>
            <person name="Haridas S."/>
            <person name="Albert R."/>
            <person name="Binder M."/>
            <person name="Bloem J."/>
            <person name="Labutti K."/>
            <person name="Salamov A."/>
            <person name="Andreopoulos B."/>
            <person name="Baker S.E."/>
            <person name="Barry K."/>
            <person name="Bills G."/>
            <person name="Bluhm B.H."/>
            <person name="Cannon C."/>
            <person name="Castanera R."/>
            <person name="Culley D.E."/>
            <person name="Daum C."/>
            <person name="Ezra D."/>
            <person name="Gonzalez J.B."/>
            <person name="Henrissat B."/>
            <person name="Kuo A."/>
            <person name="Liang C."/>
            <person name="Lipzen A."/>
            <person name="Lutzoni F."/>
            <person name="Magnuson J."/>
            <person name="Mondo S."/>
            <person name="Nolan M."/>
            <person name="Ohm R."/>
            <person name="Pangilinan J."/>
            <person name="Park H.-J."/>
            <person name="Ramirez L."/>
            <person name="Alfaro M."/>
            <person name="Sun H."/>
            <person name="Tritt A."/>
            <person name="Yoshinaga Y."/>
            <person name="Zwiers L.-H."/>
            <person name="Turgeon B.G."/>
            <person name="Goodwin S.B."/>
            <person name="Spatafora J.W."/>
            <person name="Crous P.W."/>
            <person name="Grigoriev I.V."/>
        </authorList>
    </citation>
    <scope>NUCLEOTIDE SEQUENCE</scope>
    <source>
        <strain evidence="5">CBS 342.82</strain>
    </source>
</reference>
<dbReference type="SUPFAM" id="SSF53335">
    <property type="entry name" value="S-adenosyl-L-methionine-dependent methyltransferases"/>
    <property type="match status" value="1"/>
</dbReference>
<dbReference type="GO" id="GO:0008168">
    <property type="term" value="F:methyltransferase activity"/>
    <property type="evidence" value="ECO:0007669"/>
    <property type="project" value="UniProtKB-KW"/>
</dbReference>
<accession>A0A6J3LXM3</accession>
<dbReference type="GO" id="GO:0032259">
    <property type="term" value="P:methylation"/>
    <property type="evidence" value="ECO:0007669"/>
    <property type="project" value="UniProtKB-KW"/>
</dbReference>
<dbReference type="AlphaFoldDB" id="A0A6J3LXM3"/>
<organism evidence="5">
    <name type="scientific">Dissoconium aciculare CBS 342.82</name>
    <dbReference type="NCBI Taxonomy" id="1314786"/>
    <lineage>
        <taxon>Eukaryota</taxon>
        <taxon>Fungi</taxon>
        <taxon>Dikarya</taxon>
        <taxon>Ascomycota</taxon>
        <taxon>Pezizomycotina</taxon>
        <taxon>Dothideomycetes</taxon>
        <taxon>Dothideomycetidae</taxon>
        <taxon>Mycosphaerellales</taxon>
        <taxon>Dissoconiaceae</taxon>
        <taxon>Dissoconium</taxon>
    </lineage>
</organism>
<evidence type="ECO:0000259" key="3">
    <source>
        <dbReference type="Pfam" id="PF13649"/>
    </source>
</evidence>
<dbReference type="Pfam" id="PF13649">
    <property type="entry name" value="Methyltransf_25"/>
    <property type="match status" value="1"/>
</dbReference>
<feature type="domain" description="Methyltransferase" evidence="3">
    <location>
        <begin position="43"/>
        <end position="143"/>
    </location>
</feature>
<dbReference type="Gene3D" id="3.40.50.150">
    <property type="entry name" value="Vaccinia Virus protein VP39"/>
    <property type="match status" value="1"/>
</dbReference>
<dbReference type="RefSeq" id="XP_033456423.1">
    <property type="nucleotide sequence ID" value="XM_033606616.1"/>
</dbReference>
<keyword evidence="1 5" id="KW-0489">Methyltransferase</keyword>
<dbReference type="PANTHER" id="PTHR43861">
    <property type="entry name" value="TRANS-ACONITATE 2-METHYLTRANSFERASE-RELATED"/>
    <property type="match status" value="1"/>
</dbReference>
<dbReference type="CDD" id="cd02440">
    <property type="entry name" value="AdoMet_MTases"/>
    <property type="match status" value="1"/>
</dbReference>
<evidence type="ECO:0000256" key="2">
    <source>
        <dbReference type="ARBA" id="ARBA00022679"/>
    </source>
</evidence>
<keyword evidence="4" id="KW-1185">Reference proteome</keyword>
<dbReference type="OrthoDB" id="6329284at2759"/>
<sequence>MVGSDPVAKDRWNAQAYDAAASFVPKLTSAILAELDVQHDDHILDIGCGDGQLTAQIAQTASSGRVLGIDSSPSFIDTAAKSFSAPNCTYVLHDARALDACSDAMTGSWDKVFSNAALHWILRDPTTRSAFFPNVYRALKPGGKLVFEMGGFGCIREVHASMISSLVHAGLSSSEVQASSPWFFPSAEAMQKYLSDAGFRVKQCHLVYRPTELTPANEAGTGGLEGWVRLMCAEFLQAAPRGKRDQVVKEVCDILGPVITKEDGTLWLNYVRLRAVAIKE</sequence>
<dbReference type="InterPro" id="IPR029063">
    <property type="entry name" value="SAM-dependent_MTases_sf"/>
</dbReference>
<proteinExistence type="predicted"/>
<reference evidence="5" key="2">
    <citation type="submission" date="2020-04" db="EMBL/GenBank/DDBJ databases">
        <authorList>
            <consortium name="NCBI Genome Project"/>
        </authorList>
    </citation>
    <scope>NUCLEOTIDE SEQUENCE</scope>
    <source>
        <strain evidence="5">CBS 342.82</strain>
    </source>
</reference>
<name>A0A6J3LXM3_9PEZI</name>
<evidence type="ECO:0000313" key="5">
    <source>
        <dbReference type="RefSeq" id="XP_033456423.1"/>
    </source>
</evidence>
<keyword evidence="2" id="KW-0808">Transferase</keyword>